<dbReference type="Pfam" id="PF00025">
    <property type="entry name" value="Arf"/>
    <property type="match status" value="1"/>
</dbReference>
<dbReference type="GO" id="GO:0030010">
    <property type="term" value="P:establishment of cell polarity"/>
    <property type="evidence" value="ECO:0007669"/>
    <property type="project" value="UniProtKB-ARBA"/>
</dbReference>
<organism evidence="11 12">
    <name type="scientific">Leptobrachium leishanense</name>
    <name type="common">Leishan spiny toad</name>
    <dbReference type="NCBI Taxonomy" id="445787"/>
    <lineage>
        <taxon>Eukaryota</taxon>
        <taxon>Metazoa</taxon>
        <taxon>Chordata</taxon>
        <taxon>Craniata</taxon>
        <taxon>Vertebrata</taxon>
        <taxon>Euteleostomi</taxon>
        <taxon>Amphibia</taxon>
        <taxon>Batrachia</taxon>
        <taxon>Anura</taxon>
        <taxon>Pelobatoidea</taxon>
        <taxon>Megophryidae</taxon>
        <taxon>Leptobrachium</taxon>
    </lineage>
</organism>
<feature type="binding site" evidence="8">
    <location>
        <begin position="134"/>
        <end position="137"/>
    </location>
    <ligand>
        <name>GTP</name>
        <dbReference type="ChEBI" id="CHEBI:37565"/>
    </ligand>
</feature>
<keyword evidence="3 8" id="KW-0342">GTP-binding</keyword>
<dbReference type="PANTHER" id="PTHR11711">
    <property type="entry name" value="ADP RIBOSYLATION FACTOR-RELATED"/>
    <property type="match status" value="1"/>
</dbReference>
<dbReference type="SUPFAM" id="SSF52540">
    <property type="entry name" value="P-loop containing nucleoside triphosphate hydrolases"/>
    <property type="match status" value="1"/>
</dbReference>
<feature type="binding site" evidence="9">
    <location>
        <position position="38"/>
    </location>
    <ligand>
        <name>Mg(2+)</name>
        <dbReference type="ChEBI" id="CHEBI:18420"/>
    </ligand>
</feature>
<evidence type="ECO:0000256" key="6">
    <source>
        <dbReference type="ARBA" id="ARBA00072405"/>
    </source>
</evidence>
<evidence type="ECO:0000256" key="2">
    <source>
        <dbReference type="ARBA" id="ARBA00022741"/>
    </source>
</evidence>
<dbReference type="GeneTree" id="ENSGT00940000165938"/>
<dbReference type="GO" id="GO:0005525">
    <property type="term" value="F:GTP binding"/>
    <property type="evidence" value="ECO:0007669"/>
    <property type="project" value="UniProtKB-KW"/>
</dbReference>
<dbReference type="InterPro" id="IPR024156">
    <property type="entry name" value="Small_GTPase_ARF"/>
</dbReference>
<evidence type="ECO:0000256" key="10">
    <source>
        <dbReference type="RuleBase" id="RU003925"/>
    </source>
</evidence>
<proteinExistence type="inferred from homology"/>
<dbReference type="Proteomes" id="UP000694569">
    <property type="component" value="Unplaced"/>
</dbReference>
<evidence type="ECO:0000256" key="7">
    <source>
        <dbReference type="ARBA" id="ARBA00077764"/>
    </source>
</evidence>
<comment type="subunit">
    <text evidence="5">Interacts with ARL14EP.</text>
</comment>
<comment type="function">
    <text evidence="4">GTPase that recruits MYO1E to MHC class II-containing vesicles via the effector protein ARL14EP and hence controls the movement of these vesicles along the actin cytoskeleton in dendritic cells.</text>
</comment>
<evidence type="ECO:0000256" key="1">
    <source>
        <dbReference type="ARBA" id="ARBA00010290"/>
    </source>
</evidence>
<evidence type="ECO:0000313" key="12">
    <source>
        <dbReference type="Proteomes" id="UP000694569"/>
    </source>
</evidence>
<reference evidence="11" key="1">
    <citation type="submission" date="2025-08" db="UniProtKB">
        <authorList>
            <consortium name="Ensembl"/>
        </authorList>
    </citation>
    <scope>IDENTIFICATION</scope>
</reference>
<protein>
    <recommendedName>
        <fullName evidence="6">ADP-ribosylation factor-like protein 14</fullName>
    </recommendedName>
    <alternativeName>
        <fullName evidence="7">ADP-ribosylation factor 7</fullName>
    </alternativeName>
</protein>
<evidence type="ECO:0000313" key="11">
    <source>
        <dbReference type="Ensembl" id="ENSLLEP00000046823.1"/>
    </source>
</evidence>
<dbReference type="FunFam" id="3.40.50.300:FF:000412">
    <property type="entry name" value="ADP-ribosylation factor 1"/>
    <property type="match status" value="1"/>
</dbReference>
<dbReference type="GO" id="GO:0003924">
    <property type="term" value="F:GTPase activity"/>
    <property type="evidence" value="ECO:0007669"/>
    <property type="project" value="InterPro"/>
</dbReference>
<dbReference type="OrthoDB" id="2011769at2759"/>
<dbReference type="InterPro" id="IPR005225">
    <property type="entry name" value="Small_GTP-bd"/>
</dbReference>
<name>A0A8C5R2Z8_9ANUR</name>
<keyword evidence="12" id="KW-1185">Reference proteome</keyword>
<dbReference type="PRINTS" id="PR00328">
    <property type="entry name" value="SAR1GTPBP"/>
</dbReference>
<dbReference type="AlphaFoldDB" id="A0A8C5R2Z8"/>
<evidence type="ECO:0000256" key="4">
    <source>
        <dbReference type="ARBA" id="ARBA00054077"/>
    </source>
</evidence>
<dbReference type="Gene3D" id="3.40.50.300">
    <property type="entry name" value="P-loop containing nucleotide triphosphate hydrolases"/>
    <property type="match status" value="1"/>
</dbReference>
<feature type="binding site" evidence="8">
    <location>
        <begin position="31"/>
        <end position="38"/>
    </location>
    <ligand>
        <name>GTP</name>
        <dbReference type="ChEBI" id="CHEBI:37565"/>
    </ligand>
</feature>
<dbReference type="SMART" id="SM00177">
    <property type="entry name" value="ARF"/>
    <property type="match status" value="1"/>
</dbReference>
<dbReference type="GO" id="GO:0046872">
    <property type="term" value="F:metal ion binding"/>
    <property type="evidence" value="ECO:0007669"/>
    <property type="project" value="UniProtKB-KW"/>
</dbReference>
<comment type="similarity">
    <text evidence="1 10">Belongs to the small GTPase superfamily. Arf family.</text>
</comment>
<dbReference type="PROSITE" id="PS51417">
    <property type="entry name" value="ARF"/>
    <property type="match status" value="1"/>
</dbReference>
<evidence type="ECO:0000256" key="9">
    <source>
        <dbReference type="PIRSR" id="PIRSR606689-2"/>
    </source>
</evidence>
<feature type="binding site" evidence="9">
    <location>
        <position position="55"/>
    </location>
    <ligand>
        <name>Mg(2+)</name>
        <dbReference type="ChEBI" id="CHEBI:18420"/>
    </ligand>
</feature>
<sequence length="188" mass="20810">SFPNWNVTLVSRIHGFWDWMFAMNASVMMVGLDGAGKTTILYQLKLGETIVSIPTIGFHTETLDPISGVLFLVWDVGIGCRGRPLLRHYLSGRNAILFVVDSTDSERLDEAKELLFMLLHDEASTGLPLLVLANKQDLDGAQSPADIAHYLDLDNLKGRKWTICGCCGKEGKGLLEAMEKLSTMIKEK</sequence>
<evidence type="ECO:0000256" key="5">
    <source>
        <dbReference type="ARBA" id="ARBA00061881"/>
    </source>
</evidence>
<keyword evidence="2 8" id="KW-0547">Nucleotide-binding</keyword>
<keyword evidence="9" id="KW-0460">Magnesium</keyword>
<dbReference type="InterPro" id="IPR027417">
    <property type="entry name" value="P-loop_NTPase"/>
</dbReference>
<dbReference type="SMART" id="SM00178">
    <property type="entry name" value="SAR"/>
    <property type="match status" value="1"/>
</dbReference>
<evidence type="ECO:0000256" key="8">
    <source>
        <dbReference type="PIRSR" id="PIRSR606689-1"/>
    </source>
</evidence>
<keyword evidence="9" id="KW-0479">Metal-binding</keyword>
<evidence type="ECO:0000256" key="3">
    <source>
        <dbReference type="ARBA" id="ARBA00023134"/>
    </source>
</evidence>
<dbReference type="Ensembl" id="ENSLLET00000048671.1">
    <property type="protein sequence ID" value="ENSLLEP00000046823.1"/>
    <property type="gene ID" value="ENSLLEG00000029623.1"/>
</dbReference>
<reference evidence="11" key="2">
    <citation type="submission" date="2025-09" db="UniProtKB">
        <authorList>
            <consortium name="Ensembl"/>
        </authorList>
    </citation>
    <scope>IDENTIFICATION</scope>
</reference>
<dbReference type="NCBIfam" id="TIGR00231">
    <property type="entry name" value="small_GTP"/>
    <property type="match status" value="1"/>
</dbReference>
<accession>A0A8C5R2Z8</accession>
<dbReference type="InterPro" id="IPR006689">
    <property type="entry name" value="Small_GTPase_ARF/SAR"/>
</dbReference>
<dbReference type="CDD" id="cd00878">
    <property type="entry name" value="Arf_Arl"/>
    <property type="match status" value="1"/>
</dbReference>